<organism evidence="1 2">
    <name type="scientific">Araneus ventricosus</name>
    <name type="common">Orbweaver spider</name>
    <name type="synonym">Epeira ventricosa</name>
    <dbReference type="NCBI Taxonomy" id="182803"/>
    <lineage>
        <taxon>Eukaryota</taxon>
        <taxon>Metazoa</taxon>
        <taxon>Ecdysozoa</taxon>
        <taxon>Arthropoda</taxon>
        <taxon>Chelicerata</taxon>
        <taxon>Arachnida</taxon>
        <taxon>Araneae</taxon>
        <taxon>Araneomorphae</taxon>
        <taxon>Entelegynae</taxon>
        <taxon>Araneoidea</taxon>
        <taxon>Araneidae</taxon>
        <taxon>Araneus</taxon>
    </lineage>
</organism>
<protein>
    <submittedName>
        <fullName evidence="1">Uncharacterized protein</fullName>
    </submittedName>
</protein>
<evidence type="ECO:0000313" key="1">
    <source>
        <dbReference type="EMBL" id="GBO35103.1"/>
    </source>
</evidence>
<evidence type="ECO:0000313" key="2">
    <source>
        <dbReference type="Proteomes" id="UP000499080"/>
    </source>
</evidence>
<proteinExistence type="predicted"/>
<dbReference type="Proteomes" id="UP000499080">
    <property type="component" value="Unassembled WGS sequence"/>
</dbReference>
<dbReference type="EMBL" id="BGPR01059027">
    <property type="protein sequence ID" value="GBO35103.1"/>
    <property type="molecule type" value="Genomic_DNA"/>
</dbReference>
<name>A0A4Y2WBQ9_ARAVE</name>
<keyword evidence="2" id="KW-1185">Reference proteome</keyword>
<reference evidence="1 2" key="1">
    <citation type="journal article" date="2019" name="Sci. Rep.">
        <title>Orb-weaving spider Araneus ventricosus genome elucidates the spidroin gene catalogue.</title>
        <authorList>
            <person name="Kono N."/>
            <person name="Nakamura H."/>
            <person name="Ohtoshi R."/>
            <person name="Moran D.A.P."/>
            <person name="Shinohara A."/>
            <person name="Yoshida Y."/>
            <person name="Fujiwara M."/>
            <person name="Mori M."/>
            <person name="Tomita M."/>
            <person name="Arakawa K."/>
        </authorList>
    </citation>
    <scope>NUCLEOTIDE SEQUENCE [LARGE SCALE GENOMIC DNA]</scope>
</reference>
<comment type="caution">
    <text evidence="1">The sequence shown here is derived from an EMBL/GenBank/DDBJ whole genome shotgun (WGS) entry which is preliminary data.</text>
</comment>
<accession>A0A4Y2WBQ9</accession>
<dbReference type="AlphaFoldDB" id="A0A4Y2WBQ9"/>
<gene>
    <name evidence="1" type="ORF">AVEN_68731_1</name>
</gene>
<sequence length="166" mass="18701">MVITPPEGVATMVIHTSRKIRDHGYPTPPEGSRPWLSHLQKGRDHDYHTSRVATMLSPGVATMVITPPEGSRYEFIHLQRVATMVIPHLQRVATMVITLQGSRPWLSHLQKGRDHGYSYLRGVATMMLLPPEGSRPWSSHTSRVATIIITPPESRDHCYHTSESRP</sequence>